<feature type="coiled-coil region" evidence="6">
    <location>
        <begin position="238"/>
        <end position="272"/>
    </location>
</feature>
<organism evidence="11 12">
    <name type="scientific">Ignelater luminosus</name>
    <name type="common">Cucubano</name>
    <name type="synonym">Pyrophorus luminosus</name>
    <dbReference type="NCBI Taxonomy" id="2038154"/>
    <lineage>
        <taxon>Eukaryota</taxon>
        <taxon>Metazoa</taxon>
        <taxon>Ecdysozoa</taxon>
        <taxon>Arthropoda</taxon>
        <taxon>Hexapoda</taxon>
        <taxon>Insecta</taxon>
        <taxon>Pterygota</taxon>
        <taxon>Neoptera</taxon>
        <taxon>Endopterygota</taxon>
        <taxon>Coleoptera</taxon>
        <taxon>Polyphaga</taxon>
        <taxon>Elateriformia</taxon>
        <taxon>Elateroidea</taxon>
        <taxon>Elateridae</taxon>
        <taxon>Agrypninae</taxon>
        <taxon>Pyrophorini</taxon>
        <taxon>Ignelater</taxon>
    </lineage>
</organism>
<sequence>MDIRIPNYENKENANGICEGFTTGAGAKIKITKDSLNKAVGLFADEELLFNMDVEDVDIKSNNSHKDSRHGLKQIVSDDSINKNIQYEKINKSESINTNKINTENRILHRSAKKRLGISRCKQFSVSTEKLKRAESLFEDCQENKSNQNVREFQNSNNINVPLKFNPPQIHTSTPLKSVPSKIKNTMLETIRENPLMSTNITPVKRSSFKDTFEYKNTESSNNVVVQEQTKGGLEDWVNKIDKEFEELQNRMEILLERKKALQKQKQIIESADDQYKRPKLGVLLTKKQSSHKISLQEFLNNQTPNTISVIEAMDLNISKTVLDVTPNNAQNIHFNCKNNFVINTTDGAIIIPNSDNLVGASEIKVAFTSMHGVDSKLLPNGWISNHFKWIVWKLASLERNFPDVFPDCLSLENVIQQLKYRYDREIDRAERPALRRILEKDDVPQKRMVLCVSDIIKVSDHSFELELTDGWYAIRTLIDQPLCKQIFISKIKIGTKLIVQCAEILNCEGCHPLNIPDHVKLKINYNCTRRAHWNSKLGYQKIAEPFPIKLKTIHPDGGLVACIKIQIVRVYPLRYMERHERNTVWRNKRAEEKRIQEWESQKLKDIEMIRQKVQNDYEKEIHVRKEDLPLLSNGNCNIKEIYSPKLLYQMLESTNDPEGLKSILSSSQISAAMEYRANMFNCRQQEITNRISEQINKLKCTQRDVVSILRLRIVDITESSSDSFFLSIWKPTEDHLQLLKEGCAFTVYNVLPKQNKNLSTTGRTHFKREVNPMKEMNRNQRVLLPISKLQDCKILFNEYDTVGTVVQIHKKPHSQELWLTDGNGRVLLIKISERSELCCLLDNLSRGQNVAIMNLVHYQLQDTFGQAIANQYTIITSYPQHKFLQDGLTTYCEQLPKDLTLILNECDKKIDLCIANMQFSKSHVPSSTGSASSPSSVFDDSSEDNTLIPSRLTTTDVAMSLIDI</sequence>
<keyword evidence="2" id="KW-0227">DNA damage</keyword>
<evidence type="ECO:0000256" key="5">
    <source>
        <dbReference type="ARBA" id="ARBA00023204"/>
    </source>
</evidence>
<dbReference type="PROSITE" id="PS50138">
    <property type="entry name" value="BRCA2_REPEAT"/>
    <property type="match status" value="1"/>
</dbReference>
<keyword evidence="6" id="KW-0175">Coiled coil</keyword>
<evidence type="ECO:0000313" key="12">
    <source>
        <dbReference type="Proteomes" id="UP000801492"/>
    </source>
</evidence>
<keyword evidence="4" id="KW-0233">DNA recombination</keyword>
<dbReference type="InterPro" id="IPR015525">
    <property type="entry name" value="BRCA2"/>
</dbReference>
<feature type="domain" description="BRCA2 OB1" evidence="8">
    <location>
        <begin position="433"/>
        <end position="542"/>
    </location>
</feature>
<gene>
    <name evidence="11" type="ORF">ILUMI_07307</name>
</gene>
<evidence type="ECO:0000256" key="6">
    <source>
        <dbReference type="SAM" id="Coils"/>
    </source>
</evidence>
<dbReference type="InterPro" id="IPR015188">
    <property type="entry name" value="BRCA2_OB_3"/>
</dbReference>
<proteinExistence type="predicted"/>
<dbReference type="Pfam" id="PF09104">
    <property type="entry name" value="BRCA-2_OB3"/>
    <property type="match status" value="1"/>
</dbReference>
<reference evidence="11" key="1">
    <citation type="submission" date="2019-08" db="EMBL/GenBank/DDBJ databases">
        <title>The genome of the North American firefly Photinus pyralis.</title>
        <authorList>
            <consortium name="Photinus pyralis genome working group"/>
            <person name="Fallon T.R."/>
            <person name="Sander Lower S.E."/>
            <person name="Weng J.-K."/>
        </authorList>
    </citation>
    <scope>NUCLEOTIDE SEQUENCE</scope>
    <source>
        <strain evidence="11">TRF0915ILg1</strain>
        <tissue evidence="11">Whole body</tissue>
    </source>
</reference>
<dbReference type="Pfam" id="PF21318">
    <property type="entry name" value="BRCA2DBD_OB2"/>
    <property type="match status" value="1"/>
</dbReference>
<dbReference type="InterPro" id="IPR002093">
    <property type="entry name" value="BRCA2_repeat"/>
</dbReference>
<feature type="domain" description="BRCA2 OB3" evidence="9">
    <location>
        <begin position="782"/>
        <end position="912"/>
    </location>
</feature>
<keyword evidence="5" id="KW-0234">DNA repair</keyword>
<dbReference type="GO" id="GO:0000724">
    <property type="term" value="P:double-strand break repair via homologous recombination"/>
    <property type="evidence" value="ECO:0007669"/>
    <property type="project" value="InterPro"/>
</dbReference>
<evidence type="ECO:0000313" key="11">
    <source>
        <dbReference type="EMBL" id="KAF2898879.1"/>
    </source>
</evidence>
<dbReference type="CDD" id="cd04493">
    <property type="entry name" value="BRCA2DBD_OB1"/>
    <property type="match status" value="1"/>
</dbReference>
<evidence type="ECO:0000256" key="1">
    <source>
        <dbReference type="ARBA" id="ARBA00022737"/>
    </source>
</evidence>
<dbReference type="GO" id="GO:0006355">
    <property type="term" value="P:regulation of DNA-templated transcription"/>
    <property type="evidence" value="ECO:0007669"/>
    <property type="project" value="TreeGrafter"/>
</dbReference>
<dbReference type="SUPFAM" id="SSF81872">
    <property type="entry name" value="BRCA2 helical domain"/>
    <property type="match status" value="1"/>
</dbReference>
<evidence type="ECO:0000256" key="3">
    <source>
        <dbReference type="ARBA" id="ARBA00023125"/>
    </source>
</evidence>
<evidence type="ECO:0000259" key="8">
    <source>
        <dbReference type="Pfam" id="PF09103"/>
    </source>
</evidence>
<name>A0A8K0D6R4_IGNLU</name>
<protein>
    <recommendedName>
        <fullName evidence="13">Tower domain-containing protein</fullName>
    </recommendedName>
</protein>
<comment type="caution">
    <text evidence="11">The sequence shown here is derived from an EMBL/GenBank/DDBJ whole genome shotgun (WGS) entry which is preliminary data.</text>
</comment>
<dbReference type="Proteomes" id="UP000801492">
    <property type="component" value="Unassembled WGS sequence"/>
</dbReference>
<feature type="compositionally biased region" description="Low complexity" evidence="7">
    <location>
        <begin position="923"/>
        <end position="940"/>
    </location>
</feature>
<dbReference type="InterPro" id="IPR036315">
    <property type="entry name" value="BRCA2_hlx_sf"/>
</dbReference>
<dbReference type="Pfam" id="PF09169">
    <property type="entry name" value="BRCA-2_helical"/>
    <property type="match status" value="1"/>
</dbReference>
<dbReference type="InterPro" id="IPR012340">
    <property type="entry name" value="NA-bd_OB-fold"/>
</dbReference>
<dbReference type="InterPro" id="IPR015187">
    <property type="entry name" value="BRCA2_OB_1"/>
</dbReference>
<dbReference type="OrthoDB" id="21095at2759"/>
<evidence type="ECO:0000256" key="7">
    <source>
        <dbReference type="SAM" id="MobiDB-lite"/>
    </source>
</evidence>
<keyword evidence="1" id="KW-0677">Repeat</keyword>
<dbReference type="GO" id="GO:0005634">
    <property type="term" value="C:nucleus"/>
    <property type="evidence" value="ECO:0007669"/>
    <property type="project" value="TreeGrafter"/>
</dbReference>
<dbReference type="PANTHER" id="PTHR11289">
    <property type="entry name" value="BREAST CANCER TYPE 2 SUSCEPTIBILITY PROTEIN BRCA2"/>
    <property type="match status" value="1"/>
</dbReference>
<evidence type="ECO:0000259" key="10">
    <source>
        <dbReference type="Pfam" id="PF09169"/>
    </source>
</evidence>
<evidence type="ECO:0000259" key="9">
    <source>
        <dbReference type="Pfam" id="PF09104"/>
    </source>
</evidence>
<dbReference type="AlphaFoldDB" id="A0A8K0D6R4"/>
<dbReference type="PANTHER" id="PTHR11289:SF0">
    <property type="entry name" value="BREAST CANCER TYPE 2 SUSCEPTIBILITY PROTEIN"/>
    <property type="match status" value="1"/>
</dbReference>
<keyword evidence="12" id="KW-1185">Reference proteome</keyword>
<evidence type="ECO:0000256" key="4">
    <source>
        <dbReference type="ARBA" id="ARBA00023172"/>
    </source>
</evidence>
<feature type="region of interest" description="Disordered" evidence="7">
    <location>
        <begin position="923"/>
        <end position="944"/>
    </location>
</feature>
<accession>A0A8K0D6R4</accession>
<dbReference type="SUPFAM" id="SSF50249">
    <property type="entry name" value="Nucleic acid-binding proteins"/>
    <property type="match status" value="3"/>
</dbReference>
<dbReference type="InterPro" id="IPR015252">
    <property type="entry name" value="BRCA2_hlx"/>
</dbReference>
<evidence type="ECO:0000256" key="2">
    <source>
        <dbReference type="ARBA" id="ARBA00022763"/>
    </source>
</evidence>
<dbReference type="Gene3D" id="2.40.50.140">
    <property type="entry name" value="Nucleic acid-binding proteins"/>
    <property type="match status" value="4"/>
</dbReference>
<dbReference type="EMBL" id="VTPC01003217">
    <property type="protein sequence ID" value="KAF2898879.1"/>
    <property type="molecule type" value="Genomic_DNA"/>
</dbReference>
<dbReference type="Pfam" id="PF09103">
    <property type="entry name" value="BRCA-2_OB1"/>
    <property type="match status" value="1"/>
</dbReference>
<keyword evidence="3" id="KW-0238">DNA-binding</keyword>
<evidence type="ECO:0008006" key="13">
    <source>
        <dbReference type="Google" id="ProtNLM"/>
    </source>
</evidence>
<dbReference type="SUPFAM" id="SSF81878">
    <property type="entry name" value="BRCA2 tower domain"/>
    <property type="match status" value="1"/>
</dbReference>
<dbReference type="GO" id="GO:0003677">
    <property type="term" value="F:DNA binding"/>
    <property type="evidence" value="ECO:0007669"/>
    <property type="project" value="UniProtKB-KW"/>
</dbReference>
<feature type="domain" description="Breast cancer type 2 susceptibility protein helical" evidence="10">
    <location>
        <begin position="259"/>
        <end position="429"/>
    </location>
</feature>